<evidence type="ECO:0000313" key="4">
    <source>
        <dbReference type="Proteomes" id="UP000019277"/>
    </source>
</evidence>
<dbReference type="InterPro" id="IPR011146">
    <property type="entry name" value="HIT-like"/>
</dbReference>
<gene>
    <name evidence="3" type="ORF">UO65_0495</name>
</gene>
<dbReference type="Pfam" id="PF01230">
    <property type="entry name" value="HIT"/>
    <property type="match status" value="1"/>
</dbReference>
<organism evidence="3 4">
    <name type="scientific">Actinokineospora spheciospongiae</name>
    <dbReference type="NCBI Taxonomy" id="909613"/>
    <lineage>
        <taxon>Bacteria</taxon>
        <taxon>Bacillati</taxon>
        <taxon>Actinomycetota</taxon>
        <taxon>Actinomycetes</taxon>
        <taxon>Pseudonocardiales</taxon>
        <taxon>Pseudonocardiaceae</taxon>
        <taxon>Actinokineospora</taxon>
    </lineage>
</organism>
<reference evidence="3 4" key="1">
    <citation type="journal article" date="2014" name="Genome Announc.">
        <title>Draft Genome Sequence of the Antitrypanosomally Active Sponge-Associated Bacterium Actinokineospora sp. Strain EG49.</title>
        <authorList>
            <person name="Harjes J."/>
            <person name="Ryu T."/>
            <person name="Abdelmohsen U.R."/>
            <person name="Moitinho-Silva L."/>
            <person name="Horn H."/>
            <person name="Ravasi T."/>
            <person name="Hentschel U."/>
        </authorList>
    </citation>
    <scope>NUCLEOTIDE SEQUENCE [LARGE SCALE GENOMIC DNA]</scope>
    <source>
        <strain evidence="3 4">EG49</strain>
    </source>
</reference>
<protein>
    <recommendedName>
        <fullName evidence="2">HIT domain-containing protein</fullName>
    </recommendedName>
</protein>
<feature type="short sequence motif" description="Histidine triad motif" evidence="1">
    <location>
        <begin position="119"/>
        <end position="123"/>
    </location>
</feature>
<dbReference type="eggNOG" id="ENOG5033ZDE">
    <property type="taxonomic scope" value="Bacteria"/>
</dbReference>
<dbReference type="RefSeq" id="WP_035278307.1">
    <property type="nucleotide sequence ID" value="NZ_AYXG01000020.1"/>
</dbReference>
<dbReference type="Gene3D" id="3.30.428.10">
    <property type="entry name" value="HIT-like"/>
    <property type="match status" value="1"/>
</dbReference>
<dbReference type="GO" id="GO:0003824">
    <property type="term" value="F:catalytic activity"/>
    <property type="evidence" value="ECO:0007669"/>
    <property type="project" value="InterPro"/>
</dbReference>
<proteinExistence type="predicted"/>
<evidence type="ECO:0000313" key="3">
    <source>
        <dbReference type="EMBL" id="EWC64169.1"/>
    </source>
</evidence>
<dbReference type="EMBL" id="AYXG01000020">
    <property type="protein sequence ID" value="EWC64169.1"/>
    <property type="molecule type" value="Genomic_DNA"/>
</dbReference>
<comment type="caution">
    <text evidence="3">The sequence shown here is derived from an EMBL/GenBank/DDBJ whole genome shotgun (WGS) entry which is preliminary data.</text>
</comment>
<dbReference type="Proteomes" id="UP000019277">
    <property type="component" value="Unassembled WGS sequence"/>
</dbReference>
<evidence type="ECO:0000256" key="1">
    <source>
        <dbReference type="PROSITE-ProRule" id="PRU00464"/>
    </source>
</evidence>
<sequence length="148" mass="17173">MELYYLGNSRLEEQRAEMIRLEEAGVCLFCPGHRPQDQVPLLRTDHWSVMPNRYPYQGTRVHLMLVPDEHVTDMADLSGEAQADFWPTLRWTRDRHGLTHYGIGVRNGESRFTGGTIKHLHVHVLTGDVDDPEHTPVRMKFSSRPRED</sequence>
<feature type="domain" description="HIT" evidence="2">
    <location>
        <begin position="28"/>
        <end position="134"/>
    </location>
</feature>
<dbReference type="AlphaFoldDB" id="W7JDU4"/>
<name>W7JDU4_9PSEU</name>
<accession>W7JDU4</accession>
<dbReference type="SUPFAM" id="SSF54197">
    <property type="entry name" value="HIT-like"/>
    <property type="match status" value="1"/>
</dbReference>
<dbReference type="STRING" id="909613.UO65_0495"/>
<dbReference type="InterPro" id="IPR036265">
    <property type="entry name" value="HIT-like_sf"/>
</dbReference>
<dbReference type="OrthoDB" id="3471106at2"/>
<evidence type="ECO:0000259" key="2">
    <source>
        <dbReference type="PROSITE" id="PS51084"/>
    </source>
</evidence>
<dbReference type="PROSITE" id="PS51084">
    <property type="entry name" value="HIT_2"/>
    <property type="match status" value="1"/>
</dbReference>
<keyword evidence="4" id="KW-1185">Reference proteome</keyword>